<protein>
    <recommendedName>
        <fullName evidence="3">Pentapeptide repeat-containing protein</fullName>
    </recommendedName>
</protein>
<name>A0A418SJY2_9RHOB</name>
<evidence type="ECO:0000313" key="1">
    <source>
        <dbReference type="EMBL" id="QPM92219.1"/>
    </source>
</evidence>
<evidence type="ECO:0008006" key="3">
    <source>
        <dbReference type="Google" id="ProtNLM"/>
    </source>
</evidence>
<dbReference type="EMBL" id="CP060436">
    <property type="protein sequence ID" value="QPM92219.1"/>
    <property type="molecule type" value="Genomic_DNA"/>
</dbReference>
<organism evidence="1 2">
    <name type="scientific">Pseudooceanicola algae</name>
    <dbReference type="NCBI Taxonomy" id="1537215"/>
    <lineage>
        <taxon>Bacteria</taxon>
        <taxon>Pseudomonadati</taxon>
        <taxon>Pseudomonadota</taxon>
        <taxon>Alphaproteobacteria</taxon>
        <taxon>Rhodobacterales</taxon>
        <taxon>Paracoccaceae</taxon>
        <taxon>Pseudooceanicola</taxon>
    </lineage>
</organism>
<dbReference type="Proteomes" id="UP000283786">
    <property type="component" value="Chromosome"/>
</dbReference>
<proteinExistence type="predicted"/>
<dbReference type="AlphaFoldDB" id="A0A418SJY2"/>
<sequence length="213" mass="23183">MPRADLTDLTPHALIDALCQPFEAGQALDLTGRRITGPVDLSGLALCGFDLSGSVFEGRVTMEKTTCWGLTWFRDCHFAAPFAAAGALFLHDLRVDDAHFAAEVTLTRTEARGTMVLDRAHFDGPAWLDRMQVLSSLSMARARFDGPVSLEETEAYGGFWADRTTFGGRLQATGLEVHGRTWIRGATLAPAGPAAPPQQSLARQIRSFGYIWS</sequence>
<accession>A0A418SJY2</accession>
<reference evidence="1 2" key="1">
    <citation type="submission" date="2020-08" db="EMBL/GenBank/DDBJ databases">
        <title>Genome sequence of Rhodobacteraceae bacterium Lw-13e.</title>
        <authorList>
            <person name="Poehlein A."/>
            <person name="Wolter L."/>
            <person name="Daniel R."/>
            <person name="Brinkhoff T."/>
        </authorList>
    </citation>
    <scope>NUCLEOTIDE SEQUENCE [LARGE SCALE GENOMIC DNA]</scope>
    <source>
        <strain evidence="1 2">Lw-13e</strain>
    </source>
</reference>
<dbReference type="KEGG" id="palw:PSAL_034830"/>
<evidence type="ECO:0000313" key="2">
    <source>
        <dbReference type="Proteomes" id="UP000283786"/>
    </source>
</evidence>
<dbReference type="OrthoDB" id="7773848at2"/>
<gene>
    <name evidence="1" type="ORF">PSAL_034830</name>
</gene>
<keyword evidence="2" id="KW-1185">Reference proteome</keyword>
<dbReference type="RefSeq" id="WP_119838064.1">
    <property type="nucleotide sequence ID" value="NZ_CP060436.1"/>
</dbReference>